<organism evidence="4">
    <name type="scientific">Rhizobium leguminosarum</name>
    <dbReference type="NCBI Taxonomy" id="384"/>
    <lineage>
        <taxon>Bacteria</taxon>
        <taxon>Pseudomonadati</taxon>
        <taxon>Pseudomonadota</taxon>
        <taxon>Alphaproteobacteria</taxon>
        <taxon>Hyphomicrobiales</taxon>
        <taxon>Rhizobiaceae</taxon>
        <taxon>Rhizobium/Agrobacterium group</taxon>
        <taxon>Rhizobium</taxon>
    </lineage>
</organism>
<evidence type="ECO:0000313" key="4">
    <source>
        <dbReference type="EMBL" id="OAP87910.1"/>
    </source>
</evidence>
<dbReference type="Pfam" id="PF06186">
    <property type="entry name" value="DUF992"/>
    <property type="match status" value="1"/>
</dbReference>
<dbReference type="Proteomes" id="UP000471560">
    <property type="component" value="Unassembled WGS sequence"/>
</dbReference>
<reference evidence="4" key="1">
    <citation type="submission" date="2016-04" db="EMBL/GenBank/DDBJ databases">
        <title>Fast-growing isolate from the root nodules of Vavilovia formosa.</title>
        <authorList>
            <person name="Kimeklis A."/>
            <person name="Safronova V."/>
            <person name="Belimov A."/>
            <person name="Andronov E."/>
        </authorList>
    </citation>
    <scope>NUCLEOTIDE SEQUENCE [LARGE SCALE GENOMIC DNA]</scope>
    <source>
        <strain evidence="4">Vaf-46</strain>
    </source>
</reference>
<name>A0A179B914_RHILE</name>
<reference evidence="2 5" key="2">
    <citation type="submission" date="2016-11" db="EMBL/GenBank/DDBJ databases">
        <title>Rhizobium leguminosarum bv. viciae strain Vaf12 isolated from Vavilovia formosa root nodules from Russia, Dagestan.</title>
        <authorList>
            <person name="Kimeklis A."/>
        </authorList>
    </citation>
    <scope>NUCLEOTIDE SEQUENCE [LARGE SCALE GENOMIC DNA]</scope>
    <source>
        <strain evidence="2 5">Vaf-108</strain>
    </source>
</reference>
<dbReference type="EMBL" id="CP018228">
    <property type="protein sequence ID" value="API52279.1"/>
    <property type="molecule type" value="Genomic_DNA"/>
</dbReference>
<dbReference type="EMBL" id="LWBS01000472">
    <property type="protein sequence ID" value="OAP87910.1"/>
    <property type="molecule type" value="Genomic_DNA"/>
</dbReference>
<dbReference type="InterPro" id="IPR009333">
    <property type="entry name" value="DUF992"/>
</dbReference>
<sequence>MFRHLIAACSVFLIPVAAGAAKLEVGKLECDISKGVGMIIETKQTVSCTFTPSPSGPTQTYKGSIDEFGLAVGDVKAGRMVWLVSSVSGKPALGLQGTYRGVEADASLGLGGGAKVLVGGSRDSVSLQPLSLEGEEGVNVAIGVASLKLSAVD</sequence>
<evidence type="ECO:0000313" key="6">
    <source>
        <dbReference type="Proteomes" id="UP000471560"/>
    </source>
</evidence>
<proteinExistence type="predicted"/>
<evidence type="ECO:0000256" key="1">
    <source>
        <dbReference type="SAM" id="SignalP"/>
    </source>
</evidence>
<evidence type="ECO:0000313" key="5">
    <source>
        <dbReference type="Proteomes" id="UP000183050"/>
    </source>
</evidence>
<dbReference type="AlphaFoldDB" id="A0A179B914"/>
<accession>A0A179B914</accession>
<evidence type="ECO:0000313" key="3">
    <source>
        <dbReference type="EMBL" id="NEI36377.1"/>
    </source>
</evidence>
<keyword evidence="1" id="KW-0732">Signal</keyword>
<protein>
    <submittedName>
        <fullName evidence="3">DUF992 domain-containing protein</fullName>
    </submittedName>
</protein>
<dbReference type="Proteomes" id="UP000183050">
    <property type="component" value="Chromosome"/>
</dbReference>
<feature type="signal peptide" evidence="1">
    <location>
        <begin position="1"/>
        <end position="20"/>
    </location>
</feature>
<gene>
    <name evidence="4" type="ORF">A4U53_10500</name>
    <name evidence="2" type="ORF">BMW22_12180</name>
    <name evidence="3" type="ORF">GR204_20700</name>
</gene>
<feature type="chain" id="PRO_5010455920" evidence="1">
    <location>
        <begin position="21"/>
        <end position="153"/>
    </location>
</feature>
<dbReference type="eggNOG" id="ENOG5032SJ7">
    <property type="taxonomic scope" value="Bacteria"/>
</dbReference>
<dbReference type="EMBL" id="WUEZ01000024">
    <property type="protein sequence ID" value="NEI36377.1"/>
    <property type="molecule type" value="Genomic_DNA"/>
</dbReference>
<evidence type="ECO:0000313" key="2">
    <source>
        <dbReference type="EMBL" id="API52279.1"/>
    </source>
</evidence>
<reference evidence="3 6" key="3">
    <citation type="submission" date="2019-12" db="EMBL/GenBank/DDBJ databases">
        <title>Rhizobium genotypes associated with high levels of biological nitrogen fixation by grain legumes in a temperate-maritime cropping system.</title>
        <authorList>
            <person name="Maluk M."/>
            <person name="Francesc Ferrando Molina F."/>
            <person name="Lopez Del Egido L."/>
            <person name="Lafos M."/>
            <person name="Langarica-Fuentes A."/>
            <person name="Gebre Yohannes G."/>
            <person name="Young M.W."/>
            <person name="Martin P."/>
            <person name="Gantlett R."/>
            <person name="Kenicer G."/>
            <person name="Hawes C."/>
            <person name="Begg G.S."/>
            <person name="Quilliam R.S."/>
            <person name="Squire G.R."/>
            <person name="Poole P.S."/>
            <person name="Young P.W."/>
            <person name="Iannetta P.M."/>
            <person name="James E.K."/>
        </authorList>
    </citation>
    <scope>NUCLEOTIDE SEQUENCE [LARGE SCALE GENOMIC DNA]</scope>
    <source>
        <strain evidence="3 6">JHI1096</strain>
    </source>
</reference>
<dbReference type="RefSeq" id="WP_064251511.1">
    <property type="nucleotide sequence ID" value="NZ_CAXURF020000001.1"/>
</dbReference>